<dbReference type="InterPro" id="IPR013766">
    <property type="entry name" value="Thioredoxin_domain"/>
</dbReference>
<dbReference type="GO" id="GO:0016491">
    <property type="term" value="F:oxidoreductase activity"/>
    <property type="evidence" value="ECO:0007669"/>
    <property type="project" value="InterPro"/>
</dbReference>
<keyword evidence="1" id="KW-0413">Isomerase</keyword>
<dbReference type="SUPFAM" id="SSF52833">
    <property type="entry name" value="Thioredoxin-like"/>
    <property type="match status" value="1"/>
</dbReference>
<name>A0A562WJP9_9ACTN</name>
<sequence length="191" mass="19683">MAYLAAAAVLVGLLATVNLLFTIGVVRRLREHTTELAELRSRGGAGGGVAGAAVALPVDARIGEFTATSVDERPVDLVGLGERPLVGFFSPQCQPCKERLPGFVEYAASRAGGADNVLAVVAGTPQEAAETVEQLRQVATVVVEPDQGPVQKAFGVNGFPAFLLVENAVVAASSFDLAVVTERDTAPLASV</sequence>
<proteinExistence type="predicted"/>
<reference evidence="1 2" key="1">
    <citation type="submission" date="2019-07" db="EMBL/GenBank/DDBJ databases">
        <title>R&amp;d 2014.</title>
        <authorList>
            <person name="Klenk H.-P."/>
        </authorList>
    </citation>
    <scope>NUCLEOTIDE SEQUENCE [LARGE SCALE GENOMIC DNA]</scope>
    <source>
        <strain evidence="1 2">DSM 43912</strain>
    </source>
</reference>
<dbReference type="Pfam" id="PF00578">
    <property type="entry name" value="AhpC-TSA"/>
    <property type="match status" value="1"/>
</dbReference>
<dbReference type="Gene3D" id="3.40.30.10">
    <property type="entry name" value="Glutaredoxin"/>
    <property type="match status" value="1"/>
</dbReference>
<dbReference type="Proteomes" id="UP000319728">
    <property type="component" value="Unassembled WGS sequence"/>
</dbReference>
<dbReference type="PROSITE" id="PS51352">
    <property type="entry name" value="THIOREDOXIN_2"/>
    <property type="match status" value="1"/>
</dbReference>
<dbReference type="InterPro" id="IPR036249">
    <property type="entry name" value="Thioredoxin-like_sf"/>
</dbReference>
<dbReference type="GO" id="GO:0016853">
    <property type="term" value="F:isomerase activity"/>
    <property type="evidence" value="ECO:0007669"/>
    <property type="project" value="UniProtKB-KW"/>
</dbReference>
<gene>
    <name evidence="1" type="ORF">JD81_03964</name>
</gene>
<dbReference type="AlphaFoldDB" id="A0A562WJP9"/>
<evidence type="ECO:0000313" key="2">
    <source>
        <dbReference type="Proteomes" id="UP000319728"/>
    </source>
</evidence>
<dbReference type="InterPro" id="IPR000866">
    <property type="entry name" value="AhpC/TSA"/>
</dbReference>
<keyword evidence="2" id="KW-1185">Reference proteome</keyword>
<evidence type="ECO:0000313" key="1">
    <source>
        <dbReference type="EMBL" id="TWJ30425.1"/>
    </source>
</evidence>
<dbReference type="RefSeq" id="WP_145819130.1">
    <property type="nucleotide sequence ID" value="NZ_AP023438.1"/>
</dbReference>
<protein>
    <submittedName>
        <fullName evidence="1">Thiol-disulfide isomerase/thioredoxin</fullName>
    </submittedName>
</protein>
<comment type="caution">
    <text evidence="1">The sequence shown here is derived from an EMBL/GenBank/DDBJ whole genome shotgun (WGS) entry which is preliminary data.</text>
</comment>
<organism evidence="1 2">
    <name type="scientific">Micromonospora sagamiensis</name>
    <dbReference type="NCBI Taxonomy" id="47875"/>
    <lineage>
        <taxon>Bacteria</taxon>
        <taxon>Bacillati</taxon>
        <taxon>Actinomycetota</taxon>
        <taxon>Actinomycetes</taxon>
        <taxon>Micromonosporales</taxon>
        <taxon>Micromonosporaceae</taxon>
        <taxon>Micromonospora</taxon>
    </lineage>
</organism>
<dbReference type="EMBL" id="VLLP01000001">
    <property type="protein sequence ID" value="TWJ30425.1"/>
    <property type="molecule type" value="Genomic_DNA"/>
</dbReference>
<dbReference type="OrthoDB" id="128449at2"/>
<dbReference type="CDD" id="cd02966">
    <property type="entry name" value="TlpA_like_family"/>
    <property type="match status" value="1"/>
</dbReference>
<dbReference type="GO" id="GO:0016209">
    <property type="term" value="F:antioxidant activity"/>
    <property type="evidence" value="ECO:0007669"/>
    <property type="project" value="InterPro"/>
</dbReference>
<accession>A0A562WJP9</accession>